<name>A0A1C6JZM3_9FIRM</name>
<gene>
    <name evidence="1" type="ORF">SAMEA3545359_02466</name>
</gene>
<sequence>MSLEKVQGFIRFIQDQKGQEQDYIKRLQNWGRFLDSNNPSDPSNPAYNSMRADEEARILEEIIATEKKRMSKKADQYDNYRSHVLAQEKCARLFAELADMAKEDDYQVTAHDLISHIGGEVTNIILQYPDSDVDTILKKVVKKFTE</sequence>
<reference evidence="1" key="1">
    <citation type="submission" date="2015-09" db="EMBL/GenBank/DDBJ databases">
        <authorList>
            <consortium name="Pathogen Informatics"/>
        </authorList>
    </citation>
    <scope>NUCLEOTIDE SEQUENCE</scope>
    <source>
        <strain evidence="1">2789STDY5834896</strain>
    </source>
</reference>
<dbReference type="AlphaFoldDB" id="A0A1C6JZM3"/>
<protein>
    <submittedName>
        <fullName evidence="1">Uncharacterized protein</fullName>
    </submittedName>
</protein>
<accession>A0A1C6JZM3</accession>
<dbReference type="EMBL" id="FMHG01000002">
    <property type="protein sequence ID" value="SCJ87510.1"/>
    <property type="molecule type" value="Genomic_DNA"/>
</dbReference>
<organism evidence="1">
    <name type="scientific">uncultured Anaerotruncus sp</name>
    <dbReference type="NCBI Taxonomy" id="905011"/>
    <lineage>
        <taxon>Bacteria</taxon>
        <taxon>Bacillati</taxon>
        <taxon>Bacillota</taxon>
        <taxon>Clostridia</taxon>
        <taxon>Eubacteriales</taxon>
        <taxon>Oscillospiraceae</taxon>
        <taxon>Anaerotruncus</taxon>
        <taxon>environmental samples</taxon>
    </lineage>
</organism>
<evidence type="ECO:0000313" key="1">
    <source>
        <dbReference type="EMBL" id="SCJ87510.1"/>
    </source>
</evidence>
<proteinExistence type="predicted"/>